<protein>
    <submittedName>
        <fullName evidence="2">Uncharacterized protein</fullName>
    </submittedName>
</protein>
<dbReference type="EMBL" id="BKCJ010331993">
    <property type="protein sequence ID" value="GEZ84918.1"/>
    <property type="molecule type" value="Genomic_DNA"/>
</dbReference>
<name>A0A699IR28_TANCI</name>
<reference evidence="2" key="1">
    <citation type="journal article" date="2019" name="Sci. Rep.">
        <title>Draft genome of Tanacetum cinerariifolium, the natural source of mosquito coil.</title>
        <authorList>
            <person name="Yamashiro T."/>
            <person name="Shiraishi A."/>
            <person name="Satake H."/>
            <person name="Nakayama K."/>
        </authorList>
    </citation>
    <scope>NUCLEOTIDE SEQUENCE</scope>
</reference>
<evidence type="ECO:0000313" key="2">
    <source>
        <dbReference type="EMBL" id="GEZ84918.1"/>
    </source>
</evidence>
<feature type="region of interest" description="Disordered" evidence="1">
    <location>
        <begin position="82"/>
        <end position="101"/>
    </location>
</feature>
<proteinExistence type="predicted"/>
<comment type="caution">
    <text evidence="2">The sequence shown here is derived from an EMBL/GenBank/DDBJ whole genome shotgun (WGS) entry which is preliminary data.</text>
</comment>
<organism evidence="2">
    <name type="scientific">Tanacetum cinerariifolium</name>
    <name type="common">Dalmatian daisy</name>
    <name type="synonym">Chrysanthemum cinerariifolium</name>
    <dbReference type="NCBI Taxonomy" id="118510"/>
    <lineage>
        <taxon>Eukaryota</taxon>
        <taxon>Viridiplantae</taxon>
        <taxon>Streptophyta</taxon>
        <taxon>Embryophyta</taxon>
        <taxon>Tracheophyta</taxon>
        <taxon>Spermatophyta</taxon>
        <taxon>Magnoliopsida</taxon>
        <taxon>eudicotyledons</taxon>
        <taxon>Gunneridae</taxon>
        <taxon>Pentapetalae</taxon>
        <taxon>asterids</taxon>
        <taxon>campanulids</taxon>
        <taxon>Asterales</taxon>
        <taxon>Asteraceae</taxon>
        <taxon>Asteroideae</taxon>
        <taxon>Anthemideae</taxon>
        <taxon>Anthemidinae</taxon>
        <taxon>Tanacetum</taxon>
    </lineage>
</organism>
<sequence length="101" mass="11027">MKITCGKSLSSKRPAAKQYTMRLRPLASDASESTVGFSYDMKNLYDDLASIKAGSCHLRSSKEIAKESIVLSLESIHSKPLMPARSSFSSSPTSKHIYGLL</sequence>
<accession>A0A699IR28</accession>
<dbReference type="AlphaFoldDB" id="A0A699IR28"/>
<gene>
    <name evidence="2" type="ORF">Tci_556891</name>
</gene>
<evidence type="ECO:0000256" key="1">
    <source>
        <dbReference type="SAM" id="MobiDB-lite"/>
    </source>
</evidence>